<feature type="region of interest" description="Disordered" evidence="1">
    <location>
        <begin position="347"/>
        <end position="438"/>
    </location>
</feature>
<organism evidence="2 3">
    <name type="scientific">Mycena rosella</name>
    <name type="common">Pink bonnet</name>
    <name type="synonym">Agaricus rosellus</name>
    <dbReference type="NCBI Taxonomy" id="1033263"/>
    <lineage>
        <taxon>Eukaryota</taxon>
        <taxon>Fungi</taxon>
        <taxon>Dikarya</taxon>
        <taxon>Basidiomycota</taxon>
        <taxon>Agaricomycotina</taxon>
        <taxon>Agaricomycetes</taxon>
        <taxon>Agaricomycetidae</taxon>
        <taxon>Agaricales</taxon>
        <taxon>Marasmiineae</taxon>
        <taxon>Mycenaceae</taxon>
        <taxon>Mycena</taxon>
    </lineage>
</organism>
<dbReference type="AlphaFoldDB" id="A0AAD7G265"/>
<protein>
    <submittedName>
        <fullName evidence="2">Uncharacterized protein</fullName>
    </submittedName>
</protein>
<evidence type="ECO:0000256" key="1">
    <source>
        <dbReference type="SAM" id="MobiDB-lite"/>
    </source>
</evidence>
<evidence type="ECO:0000313" key="2">
    <source>
        <dbReference type="EMBL" id="KAJ7658479.1"/>
    </source>
</evidence>
<keyword evidence="3" id="KW-1185">Reference proteome</keyword>
<comment type="caution">
    <text evidence="2">The sequence shown here is derived from an EMBL/GenBank/DDBJ whole genome shotgun (WGS) entry which is preliminary data.</text>
</comment>
<feature type="compositionally biased region" description="Basic and acidic residues" evidence="1">
    <location>
        <begin position="347"/>
        <end position="357"/>
    </location>
</feature>
<dbReference type="EMBL" id="JARKIE010000279">
    <property type="protein sequence ID" value="KAJ7658479.1"/>
    <property type="molecule type" value="Genomic_DNA"/>
</dbReference>
<feature type="compositionally biased region" description="Low complexity" evidence="1">
    <location>
        <begin position="404"/>
        <end position="425"/>
    </location>
</feature>
<feature type="compositionally biased region" description="Acidic residues" evidence="1">
    <location>
        <begin position="372"/>
        <end position="393"/>
    </location>
</feature>
<dbReference type="Proteomes" id="UP001221757">
    <property type="component" value="Unassembled WGS sequence"/>
</dbReference>
<accession>A0AAD7G265</accession>
<reference evidence="2" key="1">
    <citation type="submission" date="2023-03" db="EMBL/GenBank/DDBJ databases">
        <title>Massive genome expansion in bonnet fungi (Mycena s.s.) driven by repeated elements and novel gene families across ecological guilds.</title>
        <authorList>
            <consortium name="Lawrence Berkeley National Laboratory"/>
            <person name="Harder C.B."/>
            <person name="Miyauchi S."/>
            <person name="Viragh M."/>
            <person name="Kuo A."/>
            <person name="Thoen E."/>
            <person name="Andreopoulos B."/>
            <person name="Lu D."/>
            <person name="Skrede I."/>
            <person name="Drula E."/>
            <person name="Henrissat B."/>
            <person name="Morin E."/>
            <person name="Kohler A."/>
            <person name="Barry K."/>
            <person name="LaButti K."/>
            <person name="Morin E."/>
            <person name="Salamov A."/>
            <person name="Lipzen A."/>
            <person name="Mereny Z."/>
            <person name="Hegedus B."/>
            <person name="Baldrian P."/>
            <person name="Stursova M."/>
            <person name="Weitz H."/>
            <person name="Taylor A."/>
            <person name="Grigoriev I.V."/>
            <person name="Nagy L.G."/>
            <person name="Martin F."/>
            <person name="Kauserud H."/>
        </authorList>
    </citation>
    <scope>NUCLEOTIDE SEQUENCE</scope>
    <source>
        <strain evidence="2">CBHHK067</strain>
    </source>
</reference>
<evidence type="ECO:0000313" key="3">
    <source>
        <dbReference type="Proteomes" id="UP001221757"/>
    </source>
</evidence>
<name>A0AAD7G265_MYCRO</name>
<proteinExistence type="predicted"/>
<sequence>MSPKLSGHATRNPHKAIKKSRQRAALSAASKASKALATALRKERQMLLEDDVDEFYAYRAGEIVRLATKHSVTPDTVRKMICNTTQFKTTCAPNLRNAIVHDRAVKAKAAGESKSLGELQDDILTAVEDGDLEVSAAKLNQAEKKRLIDQLIAYRETQRRGARATNKAAAMDGVATAAGVRDVLIDLFERTGIRALALFSRGNPDDDALPNCVDSDESKGFFESMLKTSYLDILRSFERYCCTCDNGLHERNDLDSVRKVIVLMIMEGLRKVTGDKDANMSYGNVTYEINELRKVELVGWPTKIKFQRPSKLAAVDARDIRDALKSGAIHWRKMSKTAHAELVAMHQDARRTGFDRPKKAKKGAKGKSSQDAESDDEESDKESNEESNEESDKESDKEDEVHPSTSRTAAAAAASASSIDAEPTASAPPSPSTLCLPDELNPFDPMAFTFDTINFETSMADYSDLPPFNFSGLDLPPSFANAPFPGAFAGSFTVEPPTGRSSTLALDFPNATATPTAPTETVFSVNVAANVGPNASADMGAPHAKKRKSKNADAGAPRTKKRKSADADAEPAAQEKKKRKVRSDLGVPRKAKAAVDAPAESKKRRKIRSDKGVPRKKKDAVLEGLST</sequence>
<gene>
    <name evidence="2" type="ORF">B0H17DRAFT_1145579</name>
</gene>
<feature type="region of interest" description="Disordered" evidence="1">
    <location>
        <begin position="532"/>
        <end position="627"/>
    </location>
</feature>
<feature type="compositionally biased region" description="Basic residues" evidence="1">
    <location>
        <begin position="602"/>
        <end position="618"/>
    </location>
</feature>